<protein>
    <submittedName>
        <fullName evidence="1">Uncharacterized protein</fullName>
    </submittedName>
</protein>
<evidence type="ECO:0000313" key="1">
    <source>
        <dbReference type="EMBL" id="KFI45539.1"/>
    </source>
</evidence>
<gene>
    <name evidence="1" type="ORF">BBOH_1050</name>
</gene>
<dbReference type="STRING" id="1437606.BBOH_1050"/>
<reference evidence="1 2" key="1">
    <citation type="submission" date="2014-03" db="EMBL/GenBank/DDBJ databases">
        <title>Genomics of Bifidobacteria.</title>
        <authorList>
            <person name="Ventura M."/>
            <person name="Milani C."/>
            <person name="Lugli G.A."/>
        </authorList>
    </citation>
    <scope>NUCLEOTIDE SEQUENCE [LARGE SCALE GENOMIC DNA]</scope>
    <source>
        <strain evidence="1 2">DSM 22767</strain>
    </source>
</reference>
<proteinExistence type="predicted"/>
<name>A0A086ZG89_9BIFI</name>
<comment type="caution">
    <text evidence="1">The sequence shown here is derived from an EMBL/GenBank/DDBJ whole genome shotgun (WGS) entry which is preliminary data.</text>
</comment>
<accession>A0A086ZG89</accession>
<sequence length="86" mass="8641">MVNSASSSGLLVAHIELVLKYPGHVCLAHVGGDEPGHDGIRVAVEGGVVSGWRCGVLVEEAGGFVEDVDGAPGLLPALMDVVVGPV</sequence>
<dbReference type="Proteomes" id="UP000029096">
    <property type="component" value="Unassembled WGS sequence"/>
</dbReference>
<organism evidence="1 2">
    <name type="scientific">Bifidobacterium bohemicum DSM 22767</name>
    <dbReference type="NCBI Taxonomy" id="1437606"/>
    <lineage>
        <taxon>Bacteria</taxon>
        <taxon>Bacillati</taxon>
        <taxon>Actinomycetota</taxon>
        <taxon>Actinomycetes</taxon>
        <taxon>Bifidobacteriales</taxon>
        <taxon>Bifidobacteriaceae</taxon>
        <taxon>Bifidobacterium</taxon>
    </lineage>
</organism>
<dbReference type="EMBL" id="JGYP01000002">
    <property type="protein sequence ID" value="KFI45539.1"/>
    <property type="molecule type" value="Genomic_DNA"/>
</dbReference>
<dbReference type="AlphaFoldDB" id="A0A086ZG89"/>
<keyword evidence="2" id="KW-1185">Reference proteome</keyword>
<evidence type="ECO:0000313" key="2">
    <source>
        <dbReference type="Proteomes" id="UP000029096"/>
    </source>
</evidence>